<gene>
    <name evidence="1" type="ORF">RDB_LOCUS1504</name>
</gene>
<dbReference type="Proteomes" id="UP000663846">
    <property type="component" value="Unassembled WGS sequence"/>
</dbReference>
<reference evidence="1" key="1">
    <citation type="submission" date="2021-01" db="EMBL/GenBank/DDBJ databases">
        <authorList>
            <person name="Kaushik A."/>
        </authorList>
    </citation>
    <scope>NUCLEOTIDE SEQUENCE</scope>
    <source>
        <strain evidence="1">AG1-1C</strain>
    </source>
</reference>
<accession>A0A8H2W8A9</accession>
<dbReference type="AlphaFoldDB" id="A0A8H2W8A9"/>
<evidence type="ECO:0000313" key="1">
    <source>
        <dbReference type="EMBL" id="CAE6337777.1"/>
    </source>
</evidence>
<sequence>MSATLSTEESQEEHKLVQKTREMVDASRQFVENRFEDFLDHFDGFDFDSLVEDWQTHFVVDFDFPDDLKTFAALLCPLGRWSTWSDRIDQFTSTFLDGKGRGASSTLQEDQNSYEENNYGSVVYQTLNVAFSLSDSSGRGLPCLKGLKTNAIALSRIWARSVTASFRLSSFQWFRESVGARHEYLFFKLESDQTEIHGKELWLRVERRPPTTEECNRRRHRLTRMVGGER</sequence>
<evidence type="ECO:0000313" key="2">
    <source>
        <dbReference type="Proteomes" id="UP000663846"/>
    </source>
</evidence>
<proteinExistence type="predicted"/>
<organism evidence="1 2">
    <name type="scientific">Rhizoctonia solani</name>
    <dbReference type="NCBI Taxonomy" id="456999"/>
    <lineage>
        <taxon>Eukaryota</taxon>
        <taxon>Fungi</taxon>
        <taxon>Dikarya</taxon>
        <taxon>Basidiomycota</taxon>
        <taxon>Agaricomycotina</taxon>
        <taxon>Agaricomycetes</taxon>
        <taxon>Cantharellales</taxon>
        <taxon>Ceratobasidiaceae</taxon>
        <taxon>Rhizoctonia</taxon>
    </lineage>
</organism>
<comment type="caution">
    <text evidence="1">The sequence shown here is derived from an EMBL/GenBank/DDBJ whole genome shotgun (WGS) entry which is preliminary data.</text>
</comment>
<name>A0A8H2W8A9_9AGAM</name>
<dbReference type="EMBL" id="CAJMWS010000015">
    <property type="protein sequence ID" value="CAE6337777.1"/>
    <property type="molecule type" value="Genomic_DNA"/>
</dbReference>
<protein>
    <submittedName>
        <fullName evidence="1">Uncharacterized protein</fullName>
    </submittedName>
</protein>